<dbReference type="InterPro" id="IPR000859">
    <property type="entry name" value="CUB_dom"/>
</dbReference>
<dbReference type="SUPFAM" id="SSF49854">
    <property type="entry name" value="Spermadhesin, CUB domain"/>
    <property type="match status" value="1"/>
</dbReference>
<evidence type="ECO:0000313" key="4">
    <source>
        <dbReference type="EMBL" id="QHB21498.1"/>
    </source>
</evidence>
<dbReference type="InterPro" id="IPR035914">
    <property type="entry name" value="Sperma_CUB_dom_sf"/>
</dbReference>
<sequence length="130" mass="14371">MKFLVALLLLGTLALAERRRIKTSAFLGSLPISNFLRSWHPVEFPANNDFTYILNVAEGQTVEMTCASINIEEPCGENVFRITDGDYIEDICGEKKNFIYKSKTNSLSVQLLSGVNPIKSTPQCSAKPVA</sequence>
<organism evidence="4">
    <name type="scientific">Platymeris rhadamanthus</name>
    <name type="common">Red spot assassin bug</name>
    <dbReference type="NCBI Taxonomy" id="1134088"/>
    <lineage>
        <taxon>Eukaryota</taxon>
        <taxon>Metazoa</taxon>
        <taxon>Ecdysozoa</taxon>
        <taxon>Arthropoda</taxon>
        <taxon>Hexapoda</taxon>
        <taxon>Insecta</taxon>
        <taxon>Pterygota</taxon>
        <taxon>Neoptera</taxon>
        <taxon>Paraneoptera</taxon>
        <taxon>Hemiptera</taxon>
        <taxon>Heteroptera</taxon>
        <taxon>Panheteroptera</taxon>
        <taxon>Cimicomorpha</taxon>
        <taxon>Reduviidae</taxon>
        <taxon>Platymeris</taxon>
    </lineage>
</organism>
<feature type="chain" id="PRO_5025350436" evidence="2">
    <location>
        <begin position="17"/>
        <end position="130"/>
    </location>
</feature>
<name>A0A6B9L698_PLARH</name>
<reference evidence="4" key="1">
    <citation type="journal article" date="2019" name="Toxins">
        <title>Missiles of mass disruption: composition and glandular origin of venom used as a projectile defensive weapon by the assassin bug Platymeris rhadamanthus.</title>
        <authorList>
            <person name="Walker A.A."/>
            <person name="Robinson S.D."/>
            <person name="Undheim E.A.B."/>
            <person name="Jin J."/>
            <person name="Han X."/>
            <person name="Fry B.G."/>
            <person name="Vetter I."/>
            <person name="King G.F."/>
        </authorList>
    </citation>
    <scope>NUCLEOTIDE SEQUENCE</scope>
    <source>
        <tissue evidence="4">Venom glands</tissue>
    </source>
</reference>
<evidence type="ECO:0000256" key="1">
    <source>
        <dbReference type="ARBA" id="ARBA00023157"/>
    </source>
</evidence>
<dbReference type="AlphaFoldDB" id="A0A6B9L698"/>
<dbReference type="EMBL" id="MN208309">
    <property type="protein sequence ID" value="QHB21498.1"/>
    <property type="molecule type" value="mRNA"/>
</dbReference>
<dbReference type="Gene3D" id="2.60.120.290">
    <property type="entry name" value="Spermadhesin, CUB domain"/>
    <property type="match status" value="1"/>
</dbReference>
<keyword evidence="2" id="KW-0732">Signal</keyword>
<evidence type="ECO:0000256" key="2">
    <source>
        <dbReference type="SAM" id="SignalP"/>
    </source>
</evidence>
<dbReference type="Pfam" id="PF00431">
    <property type="entry name" value="CUB"/>
    <property type="match status" value="1"/>
</dbReference>
<protein>
    <submittedName>
        <fullName evidence="4">Venom CUB domain protein 4</fullName>
    </submittedName>
</protein>
<accession>A0A6B9L698</accession>
<proteinExistence type="evidence at transcript level"/>
<evidence type="ECO:0000259" key="3">
    <source>
        <dbReference type="Pfam" id="PF00431"/>
    </source>
</evidence>
<keyword evidence="1" id="KW-1015">Disulfide bond</keyword>
<feature type="signal peptide" evidence="2">
    <location>
        <begin position="1"/>
        <end position="16"/>
    </location>
</feature>
<feature type="domain" description="CUB" evidence="3">
    <location>
        <begin position="40"/>
        <end position="113"/>
    </location>
</feature>